<evidence type="ECO:0000256" key="7">
    <source>
        <dbReference type="ARBA" id="ARBA00022840"/>
    </source>
</evidence>
<dbReference type="InterPro" id="IPR014016">
    <property type="entry name" value="UvrD-like_ATP-bd"/>
</dbReference>
<evidence type="ECO:0000256" key="14">
    <source>
        <dbReference type="ARBA" id="ARBA00048988"/>
    </source>
</evidence>
<dbReference type="PROSITE" id="PS51198">
    <property type="entry name" value="UVRD_HELICASE_ATP_BIND"/>
    <property type="match status" value="1"/>
</dbReference>
<evidence type="ECO:0000256" key="13">
    <source>
        <dbReference type="ARBA" id="ARBA00034923"/>
    </source>
</evidence>
<keyword evidence="10" id="KW-0413">Isomerase</keyword>
<dbReference type="Gene3D" id="3.90.320.10">
    <property type="match status" value="1"/>
</dbReference>
<evidence type="ECO:0000259" key="16">
    <source>
        <dbReference type="PROSITE" id="PS51198"/>
    </source>
</evidence>
<dbReference type="GO" id="GO:0005524">
    <property type="term" value="F:ATP binding"/>
    <property type="evidence" value="ECO:0007669"/>
    <property type="project" value="UniProtKB-UniRule"/>
</dbReference>
<evidence type="ECO:0000313" key="18">
    <source>
        <dbReference type="EMBL" id="HAE93900.1"/>
    </source>
</evidence>
<dbReference type="PANTHER" id="PTHR11070:SF2">
    <property type="entry name" value="ATP-DEPENDENT DNA HELICASE SRS2"/>
    <property type="match status" value="1"/>
</dbReference>
<dbReference type="EC" id="5.6.2.4" evidence="12"/>
<evidence type="ECO:0000256" key="2">
    <source>
        <dbReference type="ARBA" id="ARBA00022741"/>
    </source>
</evidence>
<dbReference type="InterPro" id="IPR000212">
    <property type="entry name" value="DNA_helicase_UvrD/REP"/>
</dbReference>
<evidence type="ECO:0000256" key="8">
    <source>
        <dbReference type="ARBA" id="ARBA00023125"/>
    </source>
</evidence>
<evidence type="ECO:0000313" key="19">
    <source>
        <dbReference type="Proteomes" id="UP000259173"/>
    </source>
</evidence>
<proteinExistence type="predicted"/>
<evidence type="ECO:0000256" key="12">
    <source>
        <dbReference type="ARBA" id="ARBA00034808"/>
    </source>
</evidence>
<dbReference type="InterPro" id="IPR011604">
    <property type="entry name" value="PDDEXK-like_dom_sf"/>
</dbReference>
<dbReference type="InterPro" id="IPR027417">
    <property type="entry name" value="P-loop_NTPase"/>
</dbReference>
<dbReference type="PANTHER" id="PTHR11070">
    <property type="entry name" value="UVRD / RECB / PCRA DNA HELICASE FAMILY MEMBER"/>
    <property type="match status" value="1"/>
</dbReference>
<evidence type="ECO:0000256" key="4">
    <source>
        <dbReference type="ARBA" id="ARBA00022801"/>
    </source>
</evidence>
<keyword evidence="8" id="KW-0238">DNA-binding</keyword>
<name>A0A3B9KYT8_9PROT</name>
<dbReference type="EMBL" id="DMBR01000145">
    <property type="protein sequence ID" value="HAE93900.1"/>
    <property type="molecule type" value="Genomic_DNA"/>
</dbReference>
<dbReference type="GO" id="GO:0004527">
    <property type="term" value="F:exonuclease activity"/>
    <property type="evidence" value="ECO:0007669"/>
    <property type="project" value="UniProtKB-KW"/>
</dbReference>
<keyword evidence="1" id="KW-0540">Nuclease</keyword>
<dbReference type="GO" id="GO:0033202">
    <property type="term" value="C:DNA helicase complex"/>
    <property type="evidence" value="ECO:0007669"/>
    <property type="project" value="TreeGrafter"/>
</dbReference>
<keyword evidence="5 15" id="KW-0347">Helicase</keyword>
<sequence length="1197" mass="132172">MATICSRVAPNGQVTQKTGRPVMSDVKLTDKPQDTEDYLRANKAQLASADPSHPVFVMANAGSGKTKVLIDRVARLLLRREDGRPGAKPDSILCITYTKAAANEMLSRLFRTLGKWSIMRDEELREELSRLEGRPVSAYETDDLRAARALFARALETPGGLRIETIHAFCARILRRFPLEAGVLPGFAEIEEEEALAIWQTVRADAVLKAAEVAPEALNVLALEGGHDGADVALDAMRYQMNMYLEFAEQYDFDQDRMRVALVEGLNAPEASPSEILSLAMGEEMPIDALREALISLRASGKRDDTRTADAVEAALSEEDPVRRWECYRRAFFGATGNPYKSLYNAEAGKDDNVVSLFATKAETGSEVARVDEVAAKLKLAETVERTSALLAVGLDALVAYQEEKRRRGALDFDDLIRKTRDLLTRTGMSDWVLYKLDGGISHILLDEAQDTSPEQWELINALTNEFAAGQGAERQQDPRTLFVVGDEKQSIYSFQGADPAKLRAQEQDYVRRDSTAESQTMEMSFRSSPEILSFVDAVWNSAPPIDVAAGTHPSLSAEGVKHTARRAGQEGLVELWSVDERDEDEDADAWSRPVNAMRSSSPKARLATRLAQELKAMVKRGETVWEELPDRSWQRRAMRPEDILILVRSRTGGLFDAMISALKAAGLPVAGADRLKLTDHIAVQDCLNLMRFALLPERDLALAEILRGPFVGLVDDDRYLYPLASERRRGETLWSRVQASSDPDVQQASRFLSGLIANKRKPPYEFLSEVLDVPGADGKTGWEKINARLGTPAHDPVEALLSRAQGFDASEPSSLQAFVAEMEAKLVEIKRDLAAPEGQVRVMTVHGAKGLQAPVVVMPDTTAGPKSVSSTMFDVDGMPVWSPRKDSDVPAAELERAIANAKAEEEFRRLLYVALTRAQDRLIIAGHWHGARPPGYHDRSWYALCQTAMNKLGGDADEYGVHRFGDLPPKLAPSKDGRRTLADLPNWVSTSPDQPGSARRFGAPSSLLGRKTPVLAPFSQTRQERLRRGRIIHALLEYLPALPKEARIDSADKYLARLPDLEDGEREEMAEAVFGILDAPEMQTLFQPGGRAEAAIVGSAPELPDGLIVNGRVDRLVVTQDEVLIVDFKTDQPAPESPEGVAETYRAQMAAYWAVLRRAYPGRRIRTALCWTDGPRLMFLPEEMLLEALKGAQSVV</sequence>
<evidence type="ECO:0000259" key="17">
    <source>
        <dbReference type="PROSITE" id="PS51217"/>
    </source>
</evidence>
<evidence type="ECO:0000256" key="11">
    <source>
        <dbReference type="ARBA" id="ARBA00034617"/>
    </source>
</evidence>
<dbReference type="PROSITE" id="PS51217">
    <property type="entry name" value="UVRD_HELICASE_CTER"/>
    <property type="match status" value="1"/>
</dbReference>
<accession>A0A3B9KYT8</accession>
<dbReference type="InterPro" id="IPR038726">
    <property type="entry name" value="PDDEXK_AddAB-type"/>
</dbReference>
<keyword evidence="7 15" id="KW-0067">ATP-binding</keyword>
<comment type="catalytic activity">
    <reaction evidence="11">
        <text>Couples ATP hydrolysis with the unwinding of duplex DNA by translocating in the 3'-5' direction.</text>
        <dbReference type="EC" id="5.6.2.4"/>
    </reaction>
</comment>
<dbReference type="Pfam" id="PF12705">
    <property type="entry name" value="PDDEXK_1"/>
    <property type="match status" value="1"/>
</dbReference>
<evidence type="ECO:0000256" key="9">
    <source>
        <dbReference type="ARBA" id="ARBA00023204"/>
    </source>
</evidence>
<dbReference type="SUPFAM" id="SSF52980">
    <property type="entry name" value="Restriction endonuclease-like"/>
    <property type="match status" value="1"/>
</dbReference>
<feature type="domain" description="UvrD-like helicase C-terminal" evidence="17">
    <location>
        <begin position="551"/>
        <end position="851"/>
    </location>
</feature>
<dbReference type="GO" id="GO:0003677">
    <property type="term" value="F:DNA binding"/>
    <property type="evidence" value="ECO:0007669"/>
    <property type="project" value="UniProtKB-KW"/>
</dbReference>
<dbReference type="Proteomes" id="UP000259173">
    <property type="component" value="Unassembled WGS sequence"/>
</dbReference>
<keyword evidence="6" id="KW-0269">Exonuclease</keyword>
<gene>
    <name evidence="18" type="primary">addA</name>
    <name evidence="18" type="ORF">DCG65_05025</name>
</gene>
<dbReference type="InterPro" id="IPR014151">
    <property type="entry name" value="DNA_helicase_AddA"/>
</dbReference>
<dbReference type="Pfam" id="PF13361">
    <property type="entry name" value="UvrD_C"/>
    <property type="match status" value="1"/>
</dbReference>
<keyword evidence="4 15" id="KW-0378">Hydrolase</keyword>
<evidence type="ECO:0000256" key="3">
    <source>
        <dbReference type="ARBA" id="ARBA00022763"/>
    </source>
</evidence>
<evidence type="ECO:0000256" key="6">
    <source>
        <dbReference type="ARBA" id="ARBA00022839"/>
    </source>
</evidence>
<evidence type="ECO:0000256" key="1">
    <source>
        <dbReference type="ARBA" id="ARBA00022722"/>
    </source>
</evidence>
<dbReference type="Gene3D" id="3.40.50.300">
    <property type="entry name" value="P-loop containing nucleotide triphosphate hydrolases"/>
    <property type="match status" value="4"/>
</dbReference>
<dbReference type="SUPFAM" id="SSF52540">
    <property type="entry name" value="P-loop containing nucleoside triphosphate hydrolases"/>
    <property type="match status" value="1"/>
</dbReference>
<dbReference type="GO" id="GO:0000725">
    <property type="term" value="P:recombinational repair"/>
    <property type="evidence" value="ECO:0007669"/>
    <property type="project" value="TreeGrafter"/>
</dbReference>
<comment type="caution">
    <text evidence="18">The sequence shown here is derived from an EMBL/GenBank/DDBJ whole genome shotgun (WGS) entry which is preliminary data.</text>
</comment>
<feature type="binding site" evidence="15">
    <location>
        <begin position="59"/>
        <end position="66"/>
    </location>
    <ligand>
        <name>ATP</name>
        <dbReference type="ChEBI" id="CHEBI:30616"/>
    </ligand>
</feature>
<keyword evidence="3" id="KW-0227">DNA damage</keyword>
<evidence type="ECO:0000256" key="15">
    <source>
        <dbReference type="PROSITE-ProRule" id="PRU00560"/>
    </source>
</evidence>
<keyword evidence="2 15" id="KW-0547">Nucleotide-binding</keyword>
<comment type="catalytic activity">
    <reaction evidence="14">
        <text>ATP + H2O = ADP + phosphate + H(+)</text>
        <dbReference type="Rhea" id="RHEA:13065"/>
        <dbReference type="ChEBI" id="CHEBI:15377"/>
        <dbReference type="ChEBI" id="CHEBI:15378"/>
        <dbReference type="ChEBI" id="CHEBI:30616"/>
        <dbReference type="ChEBI" id="CHEBI:43474"/>
        <dbReference type="ChEBI" id="CHEBI:456216"/>
        <dbReference type="EC" id="5.6.2.4"/>
    </reaction>
</comment>
<evidence type="ECO:0000256" key="10">
    <source>
        <dbReference type="ARBA" id="ARBA00023235"/>
    </source>
</evidence>
<dbReference type="AlphaFoldDB" id="A0A3B9KYT8"/>
<dbReference type="InterPro" id="IPR011335">
    <property type="entry name" value="Restrct_endonuc-II-like"/>
</dbReference>
<dbReference type="Pfam" id="PF00580">
    <property type="entry name" value="UvrD-helicase"/>
    <property type="match status" value="1"/>
</dbReference>
<organism evidence="18 19">
    <name type="scientific">Hyphomonas atlantica</name>
    <dbReference type="NCBI Taxonomy" id="1280948"/>
    <lineage>
        <taxon>Bacteria</taxon>
        <taxon>Pseudomonadati</taxon>
        <taxon>Pseudomonadota</taxon>
        <taxon>Alphaproteobacteria</taxon>
        <taxon>Hyphomonadales</taxon>
        <taxon>Hyphomonadaceae</taxon>
        <taxon>Hyphomonas</taxon>
    </lineage>
</organism>
<evidence type="ECO:0000256" key="5">
    <source>
        <dbReference type="ARBA" id="ARBA00022806"/>
    </source>
</evidence>
<reference evidence="18 19" key="1">
    <citation type="journal article" date="2018" name="Nat. Biotechnol.">
        <title>A standardized bacterial taxonomy based on genome phylogeny substantially revises the tree of life.</title>
        <authorList>
            <person name="Parks D.H."/>
            <person name="Chuvochina M."/>
            <person name="Waite D.W."/>
            <person name="Rinke C."/>
            <person name="Skarshewski A."/>
            <person name="Chaumeil P.A."/>
            <person name="Hugenholtz P."/>
        </authorList>
    </citation>
    <scope>NUCLEOTIDE SEQUENCE [LARGE SCALE GENOMIC DNA]</scope>
    <source>
        <strain evidence="18">UBA8557</strain>
    </source>
</reference>
<dbReference type="GO" id="GO:0005829">
    <property type="term" value="C:cytosol"/>
    <property type="evidence" value="ECO:0007669"/>
    <property type="project" value="TreeGrafter"/>
</dbReference>
<dbReference type="GO" id="GO:0043138">
    <property type="term" value="F:3'-5' DNA helicase activity"/>
    <property type="evidence" value="ECO:0007669"/>
    <property type="project" value="UniProtKB-EC"/>
</dbReference>
<dbReference type="NCBIfam" id="TIGR02784">
    <property type="entry name" value="addA_alphas"/>
    <property type="match status" value="1"/>
</dbReference>
<feature type="domain" description="UvrD-like helicase ATP-binding" evidence="16">
    <location>
        <begin position="38"/>
        <end position="529"/>
    </location>
</feature>
<protein>
    <recommendedName>
        <fullName evidence="12">DNA 3'-5' helicase</fullName>
        <ecNumber evidence="12">5.6.2.4</ecNumber>
    </recommendedName>
    <alternativeName>
        <fullName evidence="13">DNA 3'-5' helicase II</fullName>
    </alternativeName>
</protein>
<keyword evidence="9" id="KW-0234">DNA repair</keyword>
<dbReference type="InterPro" id="IPR014017">
    <property type="entry name" value="DNA_helicase_UvrD-like_C"/>
</dbReference>